<comment type="caution">
    <text evidence="13">The sequence shown here is derived from an EMBL/GenBank/DDBJ whole genome shotgun (WGS) entry which is preliminary data.</text>
</comment>
<evidence type="ECO:0000259" key="12">
    <source>
        <dbReference type="PROSITE" id="PS51712"/>
    </source>
</evidence>
<dbReference type="GO" id="GO:0042254">
    <property type="term" value="P:ribosome biogenesis"/>
    <property type="evidence" value="ECO:0007669"/>
    <property type="project" value="UniProtKB-KW"/>
</dbReference>
<evidence type="ECO:0000256" key="8">
    <source>
        <dbReference type="ARBA" id="ARBA00053470"/>
    </source>
</evidence>
<feature type="domain" description="EngA-type G" evidence="12">
    <location>
        <begin position="4"/>
        <end position="168"/>
    </location>
</feature>
<evidence type="ECO:0000256" key="9">
    <source>
        <dbReference type="HAMAP-Rule" id="MF_00195"/>
    </source>
</evidence>
<dbReference type="AlphaFoldDB" id="A0A9X4JVF1"/>
<name>A0A9X4JVF1_9FIRM</name>
<dbReference type="RefSeq" id="WP_277442591.1">
    <property type="nucleotide sequence ID" value="NZ_JAKOAV010000004.1"/>
</dbReference>
<comment type="subunit">
    <text evidence="9">Associates with the 50S ribosomal subunit.</text>
</comment>
<evidence type="ECO:0000256" key="10">
    <source>
        <dbReference type="PROSITE-ProRule" id="PRU01049"/>
    </source>
</evidence>
<dbReference type="InterPro" id="IPR016484">
    <property type="entry name" value="GTPase_Der"/>
</dbReference>
<feature type="binding site" evidence="9">
    <location>
        <begin position="120"/>
        <end position="123"/>
    </location>
    <ligand>
        <name>GTP</name>
        <dbReference type="ChEBI" id="CHEBI:37565"/>
        <label>1</label>
    </ligand>
</feature>
<feature type="binding site" evidence="9">
    <location>
        <begin position="230"/>
        <end position="234"/>
    </location>
    <ligand>
        <name>GTP</name>
        <dbReference type="ChEBI" id="CHEBI:37565"/>
        <label>2</label>
    </ligand>
</feature>
<dbReference type="PRINTS" id="PR00326">
    <property type="entry name" value="GTP1OBG"/>
</dbReference>
<evidence type="ECO:0000256" key="7">
    <source>
        <dbReference type="ARBA" id="ARBA00032345"/>
    </source>
</evidence>
<accession>A0A9X4JVF1</accession>
<comment type="function">
    <text evidence="8 9 11">GTPase that plays an essential role in the late steps of ribosome biogenesis.</text>
</comment>
<dbReference type="InterPro" id="IPR015946">
    <property type="entry name" value="KH_dom-like_a/b"/>
</dbReference>
<dbReference type="GO" id="GO:0043022">
    <property type="term" value="F:ribosome binding"/>
    <property type="evidence" value="ECO:0007669"/>
    <property type="project" value="TreeGrafter"/>
</dbReference>
<gene>
    <name evidence="9 13" type="primary">der</name>
    <name evidence="13" type="ORF">L7E55_03150</name>
</gene>
<evidence type="ECO:0000256" key="4">
    <source>
        <dbReference type="ARBA" id="ARBA00022737"/>
    </source>
</evidence>
<evidence type="ECO:0000313" key="13">
    <source>
        <dbReference type="EMBL" id="MDF9407363.1"/>
    </source>
</evidence>
<protein>
    <recommendedName>
        <fullName evidence="2 9">GTPase Der</fullName>
    </recommendedName>
    <alternativeName>
        <fullName evidence="7 9">GTP-binding protein EngA</fullName>
    </alternativeName>
</protein>
<keyword evidence="13" id="KW-0378">Hydrolase</keyword>
<feature type="binding site" evidence="9">
    <location>
        <begin position="10"/>
        <end position="17"/>
    </location>
    <ligand>
        <name>GTP</name>
        <dbReference type="ChEBI" id="CHEBI:37565"/>
        <label>1</label>
    </ligand>
</feature>
<dbReference type="InterPro" id="IPR003593">
    <property type="entry name" value="AAA+_ATPase"/>
</dbReference>
<keyword evidence="5 9" id="KW-0547">Nucleotide-binding</keyword>
<feature type="binding site" evidence="9">
    <location>
        <begin position="295"/>
        <end position="298"/>
    </location>
    <ligand>
        <name>GTP</name>
        <dbReference type="ChEBI" id="CHEBI:37565"/>
        <label>2</label>
    </ligand>
</feature>
<evidence type="ECO:0000256" key="3">
    <source>
        <dbReference type="ARBA" id="ARBA00022517"/>
    </source>
</evidence>
<reference evidence="13" key="1">
    <citation type="submission" date="2022-02" db="EMBL/GenBank/DDBJ databases">
        <authorList>
            <person name="Leng L."/>
        </authorList>
    </citation>
    <scope>NUCLEOTIDE SEQUENCE</scope>
    <source>
        <strain evidence="13">JI</strain>
    </source>
</reference>
<dbReference type="Gene3D" id="3.40.50.300">
    <property type="entry name" value="P-loop containing nucleotide triphosphate hydrolases"/>
    <property type="match status" value="2"/>
</dbReference>
<dbReference type="GO" id="GO:0005525">
    <property type="term" value="F:GTP binding"/>
    <property type="evidence" value="ECO:0007669"/>
    <property type="project" value="UniProtKB-UniRule"/>
</dbReference>
<comment type="similarity">
    <text evidence="1 9 10 11">Belongs to the TRAFAC class TrmE-Era-EngA-EngB-Septin-like GTPase superfamily. EngA (Der) GTPase family.</text>
</comment>
<sequence length="441" mass="49369">MPKPVVAIVGRPNVGKSTLFNRIVGSRVAIVEDEPGVTRDRLYLDAEWAGRSFTLVDTGGLDFQENGEINRGVRRQIELAIQEANVILFVVDARAGLNPDDEEAATLIRRSEKQAILVANKIENFNSQTQLYEFYRLGLGEPVPVSAAEGLNTGDLLDRLVELLPPEGEDEYPADTIKIAVIGRPNVGKSSLVNTILGEERVIVSKISGTTRDAIDTPFERDGRLYVIIDTAGMRRKNKVGGLAEKYSAIRALRAVDRSDVVLIVLDAVEGVTDQDKRIAGYAHEAGKALVIVVNKWDLIKKDDRTMNRFTKKIRDELSFMQYAPVVFTSALTGQRVPRVLEQVDFVAGQHSMRLSTPNINSLIKEAVMQNPPPGDKTRRLKIMYATQGGVKPPKFILFVNDPELMHFSYRRYLENQFRNAYGFEGTPIWFGLRRRSKEEQ</sequence>
<dbReference type="Pfam" id="PF01926">
    <property type="entry name" value="MMR_HSR1"/>
    <property type="match status" value="2"/>
</dbReference>
<dbReference type="InterPro" id="IPR027417">
    <property type="entry name" value="P-loop_NTPase"/>
</dbReference>
<keyword evidence="6 9" id="KW-0342">GTP-binding</keyword>
<dbReference type="PIRSF" id="PIRSF006485">
    <property type="entry name" value="GTP-binding_EngA"/>
    <property type="match status" value="1"/>
</dbReference>
<keyword evidence="4 11" id="KW-0677">Repeat</keyword>
<organism evidence="13 14">
    <name type="scientific">Pelotomaculum isophthalicicum JI</name>
    <dbReference type="NCBI Taxonomy" id="947010"/>
    <lineage>
        <taxon>Bacteria</taxon>
        <taxon>Bacillati</taxon>
        <taxon>Bacillota</taxon>
        <taxon>Clostridia</taxon>
        <taxon>Eubacteriales</taxon>
        <taxon>Desulfotomaculaceae</taxon>
        <taxon>Pelotomaculum</taxon>
    </lineage>
</organism>
<dbReference type="InterPro" id="IPR005225">
    <property type="entry name" value="Small_GTP-bd"/>
</dbReference>
<evidence type="ECO:0000256" key="2">
    <source>
        <dbReference type="ARBA" id="ARBA00020953"/>
    </source>
</evidence>
<dbReference type="InterPro" id="IPR031166">
    <property type="entry name" value="G_ENGA"/>
</dbReference>
<dbReference type="EMBL" id="JAKOAV010000004">
    <property type="protein sequence ID" value="MDF9407363.1"/>
    <property type="molecule type" value="Genomic_DNA"/>
</dbReference>
<dbReference type="Proteomes" id="UP001154312">
    <property type="component" value="Unassembled WGS sequence"/>
</dbReference>
<dbReference type="PANTHER" id="PTHR43834:SF6">
    <property type="entry name" value="GTPASE DER"/>
    <property type="match status" value="1"/>
</dbReference>
<dbReference type="Gene3D" id="3.30.300.20">
    <property type="match status" value="1"/>
</dbReference>
<dbReference type="CDD" id="cd01895">
    <property type="entry name" value="EngA2"/>
    <property type="match status" value="1"/>
</dbReference>
<evidence type="ECO:0000256" key="5">
    <source>
        <dbReference type="ARBA" id="ARBA00022741"/>
    </source>
</evidence>
<evidence type="ECO:0000256" key="6">
    <source>
        <dbReference type="ARBA" id="ARBA00023134"/>
    </source>
</evidence>
<dbReference type="FunFam" id="3.40.50.300:FF:000040">
    <property type="entry name" value="GTPase Der"/>
    <property type="match status" value="1"/>
</dbReference>
<proteinExistence type="inferred from homology"/>
<feature type="domain" description="EngA-type G" evidence="12">
    <location>
        <begin position="177"/>
        <end position="352"/>
    </location>
</feature>
<dbReference type="HAMAP" id="MF_00195">
    <property type="entry name" value="GTPase_Der"/>
    <property type="match status" value="1"/>
</dbReference>
<feature type="binding site" evidence="9">
    <location>
        <begin position="183"/>
        <end position="190"/>
    </location>
    <ligand>
        <name>GTP</name>
        <dbReference type="ChEBI" id="CHEBI:37565"/>
        <label>2</label>
    </ligand>
</feature>
<dbReference type="PANTHER" id="PTHR43834">
    <property type="entry name" value="GTPASE DER"/>
    <property type="match status" value="1"/>
</dbReference>
<keyword evidence="14" id="KW-1185">Reference proteome</keyword>
<dbReference type="FunFam" id="3.30.300.20:FF:000004">
    <property type="entry name" value="GTPase Der"/>
    <property type="match status" value="1"/>
</dbReference>
<dbReference type="SUPFAM" id="SSF52540">
    <property type="entry name" value="P-loop containing nucleoside triphosphate hydrolases"/>
    <property type="match status" value="2"/>
</dbReference>
<dbReference type="InterPro" id="IPR032859">
    <property type="entry name" value="KH_dom-like"/>
</dbReference>
<feature type="binding site" evidence="9">
    <location>
        <begin position="57"/>
        <end position="61"/>
    </location>
    <ligand>
        <name>GTP</name>
        <dbReference type="ChEBI" id="CHEBI:37565"/>
        <label>1</label>
    </ligand>
</feature>
<dbReference type="Pfam" id="PF14714">
    <property type="entry name" value="KH_dom-like"/>
    <property type="match status" value="1"/>
</dbReference>
<dbReference type="NCBIfam" id="TIGR03594">
    <property type="entry name" value="GTPase_EngA"/>
    <property type="match status" value="1"/>
</dbReference>
<dbReference type="InterPro" id="IPR006073">
    <property type="entry name" value="GTP-bd"/>
</dbReference>
<dbReference type="GO" id="GO:0016787">
    <property type="term" value="F:hydrolase activity"/>
    <property type="evidence" value="ECO:0007669"/>
    <property type="project" value="UniProtKB-KW"/>
</dbReference>
<evidence type="ECO:0000256" key="11">
    <source>
        <dbReference type="RuleBase" id="RU004481"/>
    </source>
</evidence>
<evidence type="ECO:0000256" key="1">
    <source>
        <dbReference type="ARBA" id="ARBA00008279"/>
    </source>
</evidence>
<dbReference type="PROSITE" id="PS51712">
    <property type="entry name" value="G_ENGA"/>
    <property type="match status" value="2"/>
</dbReference>
<dbReference type="CDD" id="cd01894">
    <property type="entry name" value="EngA1"/>
    <property type="match status" value="1"/>
</dbReference>
<dbReference type="NCBIfam" id="TIGR00231">
    <property type="entry name" value="small_GTP"/>
    <property type="match status" value="2"/>
</dbReference>
<dbReference type="SMART" id="SM00382">
    <property type="entry name" value="AAA"/>
    <property type="match status" value="2"/>
</dbReference>
<dbReference type="FunFam" id="3.40.50.300:FF:000057">
    <property type="entry name" value="GTPase Der"/>
    <property type="match status" value="1"/>
</dbReference>
<keyword evidence="3 9" id="KW-0690">Ribosome biogenesis</keyword>
<evidence type="ECO:0000313" key="14">
    <source>
        <dbReference type="Proteomes" id="UP001154312"/>
    </source>
</evidence>